<keyword evidence="3" id="KW-1185">Reference proteome</keyword>
<dbReference type="InterPro" id="IPR003594">
    <property type="entry name" value="HATPase_dom"/>
</dbReference>
<dbReference type="Pfam" id="PF13581">
    <property type="entry name" value="HATPase_c_2"/>
    <property type="match status" value="1"/>
</dbReference>
<dbReference type="CDD" id="cd16936">
    <property type="entry name" value="HATPase_RsbW-like"/>
    <property type="match status" value="1"/>
</dbReference>
<reference evidence="3" key="1">
    <citation type="journal article" date="2019" name="Int. J. Syst. Evol. Microbiol.">
        <title>The Global Catalogue of Microorganisms (GCM) 10K type strain sequencing project: providing services to taxonomists for standard genome sequencing and annotation.</title>
        <authorList>
            <consortium name="The Broad Institute Genomics Platform"/>
            <consortium name="The Broad Institute Genome Sequencing Center for Infectious Disease"/>
            <person name="Wu L."/>
            <person name="Ma J."/>
        </authorList>
    </citation>
    <scope>NUCLEOTIDE SEQUENCE [LARGE SCALE GENOMIC DNA]</scope>
    <source>
        <strain evidence="3">CGMCC 1.15399</strain>
    </source>
</reference>
<dbReference type="InterPro" id="IPR050267">
    <property type="entry name" value="Anti-sigma-factor_SerPK"/>
</dbReference>
<dbReference type="RefSeq" id="WP_219534984.1">
    <property type="nucleotide sequence ID" value="NZ_JAHKRM010000024.1"/>
</dbReference>
<gene>
    <name evidence="2" type="ORF">ACFSJ0_43035</name>
</gene>
<accession>A0ABW4GNJ5</accession>
<evidence type="ECO:0000313" key="2">
    <source>
        <dbReference type="EMBL" id="MFD1543881.1"/>
    </source>
</evidence>
<organism evidence="2 3">
    <name type="scientific">Nonomuraea guangzhouensis</name>
    <dbReference type="NCBI Taxonomy" id="1291555"/>
    <lineage>
        <taxon>Bacteria</taxon>
        <taxon>Bacillati</taxon>
        <taxon>Actinomycetota</taxon>
        <taxon>Actinomycetes</taxon>
        <taxon>Streptosporangiales</taxon>
        <taxon>Streptosporangiaceae</taxon>
        <taxon>Nonomuraea</taxon>
    </lineage>
</organism>
<evidence type="ECO:0000259" key="1">
    <source>
        <dbReference type="Pfam" id="PF13581"/>
    </source>
</evidence>
<keyword evidence="2" id="KW-0547">Nucleotide-binding</keyword>
<comment type="caution">
    <text evidence="2">The sequence shown here is derived from an EMBL/GenBank/DDBJ whole genome shotgun (WGS) entry which is preliminary data.</text>
</comment>
<feature type="domain" description="Histidine kinase/HSP90-like ATPase" evidence="1">
    <location>
        <begin position="16"/>
        <end position="111"/>
    </location>
</feature>
<proteinExistence type="predicted"/>
<sequence>MEERFLGEVVLPGVAQSVAVARHCVGAMLAAAGHRVVEDVRLIVSELITNALIHTASGLHGGVVTVEVVAVDAEIVRVEVTDDGADTVPRARVSGGDDCHGRGLWLVEQVSLRWGVRLLGAGQRAVWAETFTGQAAPGCAGEGVTVGAAYTGHEVRG</sequence>
<dbReference type="EMBL" id="JBHUCM010000042">
    <property type="protein sequence ID" value="MFD1543881.1"/>
    <property type="molecule type" value="Genomic_DNA"/>
</dbReference>
<protein>
    <submittedName>
        <fullName evidence="2">ATP-binding protein</fullName>
    </submittedName>
</protein>
<dbReference type="PANTHER" id="PTHR35526:SF3">
    <property type="entry name" value="ANTI-SIGMA-F FACTOR RSBW"/>
    <property type="match status" value="1"/>
</dbReference>
<dbReference type="Proteomes" id="UP001597097">
    <property type="component" value="Unassembled WGS sequence"/>
</dbReference>
<evidence type="ECO:0000313" key="3">
    <source>
        <dbReference type="Proteomes" id="UP001597097"/>
    </source>
</evidence>
<dbReference type="GO" id="GO:0005524">
    <property type="term" value="F:ATP binding"/>
    <property type="evidence" value="ECO:0007669"/>
    <property type="project" value="UniProtKB-KW"/>
</dbReference>
<name>A0ABW4GNJ5_9ACTN</name>
<dbReference type="PANTHER" id="PTHR35526">
    <property type="entry name" value="ANTI-SIGMA-F FACTOR RSBW-RELATED"/>
    <property type="match status" value="1"/>
</dbReference>
<keyword evidence="2" id="KW-0067">ATP-binding</keyword>